<dbReference type="PANTHER" id="PTHR43364:SF2">
    <property type="entry name" value="ARYL-ALCOHOL DEHYDROGENASE AAD10-RELATED"/>
    <property type="match status" value="1"/>
</dbReference>
<dbReference type="InterPro" id="IPR050523">
    <property type="entry name" value="AKR_Detox_Biosynth"/>
</dbReference>
<feature type="domain" description="NADP-dependent oxidoreductase" evidence="6">
    <location>
        <begin position="26"/>
        <end position="337"/>
    </location>
</feature>
<evidence type="ECO:0000256" key="3">
    <source>
        <dbReference type="ARBA" id="ARBA00023002"/>
    </source>
</evidence>
<name>A0A0A2IU82_PENEN</name>
<evidence type="ECO:0000313" key="8">
    <source>
        <dbReference type="Proteomes" id="UP000030143"/>
    </source>
</evidence>
<dbReference type="AlphaFoldDB" id="A0A0A2IU82"/>
<dbReference type="RefSeq" id="XP_016596146.1">
    <property type="nucleotide sequence ID" value="XM_016743423.1"/>
</dbReference>
<sequence>MAEPVPPTELGRLRVLSSTAGVRVSPLQLGAMSIGEAWAGMMGSMNKESAFKLLDAFYEAGGNFIDTANVYQNEQSEQWIGEWVEARQNRDSLVLATKFTMDYRSHAIGKGPQAANFAGNSRHSIHVGVRDSLKKLRTDFIDIYYVHYWDFTTSIKEVMDALQILVEQGKVLYLGASDTPAWIVAAANTYAIDHGKTPFSIYQGRWNLLNRDFERDIIPMARQFGMALAPWDVLGGGKFQSKAELERRKAAGEGLRAFAGRPPHQTEEEIKVSEALAKVASEHGIDSVTSVALAYVMSKAGNVFPLIGGRKVEHLKDNIQALSLKLTQEQIDHLESVKPFNPGFPHNFIPADPNVTGSSFLIGRTNAMKFPNAQKPTSL</sequence>
<dbReference type="STRING" id="27334.A0A0A2IU82"/>
<dbReference type="FunFam" id="3.20.20.100:FF:000024">
    <property type="entry name" value="Aryl-alcohol dehydrogenase"/>
    <property type="match status" value="1"/>
</dbReference>
<evidence type="ECO:0000259" key="6">
    <source>
        <dbReference type="Pfam" id="PF00248"/>
    </source>
</evidence>
<gene>
    <name evidence="7" type="ORF">PEX2_061520</name>
</gene>
<comment type="pathway">
    <text evidence="1">Secondary metabolite biosynthesis; terpenoid biosynthesis.</text>
</comment>
<dbReference type="VEuPathDB" id="FungiDB:PEXP_067890"/>
<evidence type="ECO:0000256" key="5">
    <source>
        <dbReference type="ARBA" id="ARBA00073126"/>
    </source>
</evidence>
<dbReference type="EMBL" id="JQFZ01000250">
    <property type="protein sequence ID" value="KGO53544.1"/>
    <property type="molecule type" value="Genomic_DNA"/>
</dbReference>
<keyword evidence="3" id="KW-0560">Oxidoreductase</keyword>
<proteinExistence type="inferred from homology"/>
<evidence type="ECO:0000256" key="1">
    <source>
        <dbReference type="ARBA" id="ARBA00004721"/>
    </source>
</evidence>
<keyword evidence="8" id="KW-1185">Reference proteome</keyword>
<reference evidence="7 8" key="1">
    <citation type="journal article" date="2015" name="Mol. Plant Microbe Interact.">
        <title>Genome, transcriptome, and functional analyses of Penicillium expansum provide new insights into secondary metabolism and pathogenicity.</title>
        <authorList>
            <person name="Ballester A.R."/>
            <person name="Marcet-Houben M."/>
            <person name="Levin E."/>
            <person name="Sela N."/>
            <person name="Selma-Lazaro C."/>
            <person name="Carmona L."/>
            <person name="Wisniewski M."/>
            <person name="Droby S."/>
            <person name="Gonzalez-Candelas L."/>
            <person name="Gabaldon T."/>
        </authorList>
    </citation>
    <scope>NUCLEOTIDE SEQUENCE [LARGE SCALE GENOMIC DNA]</scope>
    <source>
        <strain evidence="7 8">MD-8</strain>
    </source>
</reference>
<dbReference type="GeneID" id="27678843"/>
<comment type="caution">
    <text evidence="7">The sequence shown here is derived from an EMBL/GenBank/DDBJ whole genome shotgun (WGS) entry which is preliminary data.</text>
</comment>
<dbReference type="PhylomeDB" id="A0A0A2IU82"/>
<dbReference type="Gene3D" id="3.20.20.100">
    <property type="entry name" value="NADP-dependent oxidoreductase domain"/>
    <property type="match status" value="1"/>
</dbReference>
<dbReference type="PANTHER" id="PTHR43364">
    <property type="entry name" value="NADH-SPECIFIC METHYLGLYOXAL REDUCTASE-RELATED"/>
    <property type="match status" value="1"/>
</dbReference>
<evidence type="ECO:0000256" key="2">
    <source>
        <dbReference type="ARBA" id="ARBA00022857"/>
    </source>
</evidence>
<dbReference type="InterPro" id="IPR036812">
    <property type="entry name" value="NAD(P)_OxRdtase_dom_sf"/>
</dbReference>
<dbReference type="Proteomes" id="UP000030143">
    <property type="component" value="Unassembled WGS sequence"/>
</dbReference>
<protein>
    <recommendedName>
        <fullName evidence="5">Aldo-keto reductase ausK</fullName>
    </recommendedName>
</protein>
<accession>A0A0A2IU82</accession>
<evidence type="ECO:0000313" key="7">
    <source>
        <dbReference type="EMBL" id="KGO53544.1"/>
    </source>
</evidence>
<dbReference type="SUPFAM" id="SSF51430">
    <property type="entry name" value="NAD(P)-linked oxidoreductase"/>
    <property type="match status" value="1"/>
</dbReference>
<organism evidence="7 8">
    <name type="scientific">Penicillium expansum</name>
    <name type="common">Blue mold rot fungus</name>
    <dbReference type="NCBI Taxonomy" id="27334"/>
    <lineage>
        <taxon>Eukaryota</taxon>
        <taxon>Fungi</taxon>
        <taxon>Dikarya</taxon>
        <taxon>Ascomycota</taxon>
        <taxon>Pezizomycotina</taxon>
        <taxon>Eurotiomycetes</taxon>
        <taxon>Eurotiomycetidae</taxon>
        <taxon>Eurotiales</taxon>
        <taxon>Aspergillaceae</taxon>
        <taxon>Penicillium</taxon>
    </lineage>
</organism>
<dbReference type="InterPro" id="IPR023210">
    <property type="entry name" value="NADP_OxRdtase_dom"/>
</dbReference>
<comment type="similarity">
    <text evidence="4">Belongs to the aldo/keto reductase family. Aldo/keto reductase 2 subfamily.</text>
</comment>
<dbReference type="GO" id="GO:0016491">
    <property type="term" value="F:oxidoreductase activity"/>
    <property type="evidence" value="ECO:0007669"/>
    <property type="project" value="UniProtKB-KW"/>
</dbReference>
<evidence type="ECO:0000256" key="4">
    <source>
        <dbReference type="ARBA" id="ARBA00038157"/>
    </source>
</evidence>
<dbReference type="OrthoDB" id="48988at2759"/>
<dbReference type="HOGENOM" id="CLU_023205_2_2_1"/>
<keyword evidence="2" id="KW-0521">NADP</keyword>
<dbReference type="Pfam" id="PF00248">
    <property type="entry name" value="Aldo_ket_red"/>
    <property type="match status" value="1"/>
</dbReference>